<gene>
    <name evidence="1" type="ORF">NYR54_16000</name>
</gene>
<organism evidence="1 2">
    <name type="scientific">Chelativorans petroleitrophicus</name>
    <dbReference type="NCBI Taxonomy" id="2975484"/>
    <lineage>
        <taxon>Bacteria</taxon>
        <taxon>Pseudomonadati</taxon>
        <taxon>Pseudomonadota</taxon>
        <taxon>Alphaproteobacteria</taxon>
        <taxon>Hyphomicrobiales</taxon>
        <taxon>Phyllobacteriaceae</taxon>
        <taxon>Chelativorans</taxon>
    </lineage>
</organism>
<keyword evidence="2" id="KW-1185">Reference proteome</keyword>
<accession>A0A9X3B0P5</accession>
<reference evidence="1" key="1">
    <citation type="submission" date="2022-08" db="EMBL/GenBank/DDBJ databases">
        <title>Chelativorans sichuanense sp. nov., a paraffin oil-degrading bacterium isolated from a mixture of oil-based drill cuttings and paddy soil.</title>
        <authorList>
            <person name="Yu J."/>
            <person name="Liu H."/>
            <person name="Chen Q."/>
        </authorList>
    </citation>
    <scope>NUCLEOTIDE SEQUENCE</scope>
    <source>
        <strain evidence="1">SCAU 2101</strain>
    </source>
</reference>
<proteinExistence type="predicted"/>
<dbReference type="EMBL" id="JAODNV010000019">
    <property type="protein sequence ID" value="MCT8991774.1"/>
    <property type="molecule type" value="Genomic_DNA"/>
</dbReference>
<evidence type="ECO:0000313" key="2">
    <source>
        <dbReference type="Proteomes" id="UP001149009"/>
    </source>
</evidence>
<dbReference type="AlphaFoldDB" id="A0A9X3B0P5"/>
<name>A0A9X3B0P5_9HYPH</name>
<dbReference type="RefSeq" id="WP_261516714.1">
    <property type="nucleotide sequence ID" value="NZ_JAODNV010000019.1"/>
</dbReference>
<protein>
    <submittedName>
        <fullName evidence="1">Uncharacterized protein</fullName>
    </submittedName>
</protein>
<sequence>MTRSLVEHVTFTIERSFDAPPEQVFTARANEDAKRRATIPSLMWSITLISVSAAWR</sequence>
<evidence type="ECO:0000313" key="1">
    <source>
        <dbReference type="EMBL" id="MCT8991774.1"/>
    </source>
</evidence>
<comment type="caution">
    <text evidence="1">The sequence shown here is derived from an EMBL/GenBank/DDBJ whole genome shotgun (WGS) entry which is preliminary data.</text>
</comment>
<dbReference type="Proteomes" id="UP001149009">
    <property type="component" value="Unassembled WGS sequence"/>
</dbReference>
<dbReference type="SUPFAM" id="SSF55961">
    <property type="entry name" value="Bet v1-like"/>
    <property type="match status" value="1"/>
</dbReference>